<feature type="region of interest" description="Disordered" evidence="1">
    <location>
        <begin position="1"/>
        <end position="54"/>
    </location>
</feature>
<feature type="compositionally biased region" description="Basic residues" evidence="1">
    <location>
        <begin position="594"/>
        <end position="606"/>
    </location>
</feature>
<accession>A0A9P9EEC2</accession>
<dbReference type="OrthoDB" id="4207369at2759"/>
<feature type="region of interest" description="Disordered" evidence="1">
    <location>
        <begin position="511"/>
        <end position="532"/>
    </location>
</feature>
<name>A0A9P9EEC2_9PLEO</name>
<feature type="region of interest" description="Disordered" evidence="1">
    <location>
        <begin position="573"/>
        <end position="635"/>
    </location>
</feature>
<evidence type="ECO:0000256" key="1">
    <source>
        <dbReference type="SAM" id="MobiDB-lite"/>
    </source>
</evidence>
<gene>
    <name evidence="2" type="ORF">B0J11DRAFT_480042</name>
</gene>
<evidence type="ECO:0000313" key="2">
    <source>
        <dbReference type="EMBL" id="KAH7135923.1"/>
    </source>
</evidence>
<reference evidence="2" key="1">
    <citation type="journal article" date="2021" name="Nat. Commun.">
        <title>Genetic determinants of endophytism in the Arabidopsis root mycobiome.</title>
        <authorList>
            <person name="Mesny F."/>
            <person name="Miyauchi S."/>
            <person name="Thiergart T."/>
            <person name="Pickel B."/>
            <person name="Atanasova L."/>
            <person name="Karlsson M."/>
            <person name="Huettel B."/>
            <person name="Barry K.W."/>
            <person name="Haridas S."/>
            <person name="Chen C."/>
            <person name="Bauer D."/>
            <person name="Andreopoulos W."/>
            <person name="Pangilinan J."/>
            <person name="LaButti K."/>
            <person name="Riley R."/>
            <person name="Lipzen A."/>
            <person name="Clum A."/>
            <person name="Drula E."/>
            <person name="Henrissat B."/>
            <person name="Kohler A."/>
            <person name="Grigoriev I.V."/>
            <person name="Martin F.M."/>
            <person name="Hacquard S."/>
        </authorList>
    </citation>
    <scope>NUCLEOTIDE SEQUENCE</scope>
    <source>
        <strain evidence="2">MPI-CAGE-CH-0243</strain>
    </source>
</reference>
<feature type="compositionally biased region" description="Low complexity" evidence="1">
    <location>
        <begin position="807"/>
        <end position="824"/>
    </location>
</feature>
<keyword evidence="3" id="KW-1185">Reference proteome</keyword>
<sequence length="906" mass="99330">MAPTPRKSAPSTFAPTWHETDADFLNPDTLPVTKAPRAWDRKPETVKTRDGREKKVWRRYTTRSSIAANVSLHEEGQEEEEDSRYRAVKKLQRVRPDDMMTVAAPRAKRGAFKATRWDRRKSVLPRKKTKVVNLIDEDTNETSVSEEEGQDVDISVDSVVESEAPSQEIPASMLDSIVRTDRRRSTFTFCVEEISNERQEDNIQENVEQSAILSIAESSDKTTKDVLKVAQANLMGPDIVSREEEVTSIDNILNLSECQMDGKSEEAPTAMLEEEGLGVYQEHGENDEPISAKEEQVNKDPIVETKIFEQDEQPLQLKEVSSDINVSNEIEDADMSEFTLELDNISPHRTDVSDDTDSNGVPSKLETEDTLTEASLQKEILQEMELHFSALEHTNIADVNDEQEVVSSSEGSYIPNESTATISNEEDTGVEDYGNSDLVPDQYLRADMDDIAIGLTLVPSILPSPAPTTHRLRSPSPSLSTANSPDDVTTTIHLDDDTALLKDFLNRAAASKAEKTATIARRSSNQNRRDSDAIRQALASPRKALEEKDPNSPSKHDNDITLDLSQTLTLNIDQQLPTSPTPNATELADEKTLKSSRRSNRTRKSRLPAPLSSAAPSAVTSVQGPTSISVRRTDGGDPIVLKRTEAQEVGLVTRNNTRKNKQGAMSVGLRLLKLAVEAASQSVHDTGNSTDMSHSGKKSVRWDETLAYFQENPETVAEAESLATPDELSMSIPIPTIKKKVKESRDNNSTPRIRRVRGLGTTNGTPGKGLLAPATLLPDEIQDDKQESPKKPGCLPKAGKIKKLSIAPTSSEPTSTASPTKAAPLEVAPVGVEPTKERKSRLAQPKKVNLPQPLLVSSTIPLNGKENQQIKGIGGASPRKGLKFPAVVIPAKVESGLPRRRGVKKA</sequence>
<proteinExistence type="predicted"/>
<feature type="compositionally biased region" description="Polar residues" evidence="1">
    <location>
        <begin position="408"/>
        <end position="423"/>
    </location>
</feature>
<feature type="region of interest" description="Disordered" evidence="1">
    <location>
        <begin position="540"/>
        <end position="559"/>
    </location>
</feature>
<feature type="compositionally biased region" description="Polar residues" evidence="1">
    <location>
        <begin position="573"/>
        <end position="584"/>
    </location>
</feature>
<organism evidence="2 3">
    <name type="scientific">Dendryphion nanum</name>
    <dbReference type="NCBI Taxonomy" id="256645"/>
    <lineage>
        <taxon>Eukaryota</taxon>
        <taxon>Fungi</taxon>
        <taxon>Dikarya</taxon>
        <taxon>Ascomycota</taxon>
        <taxon>Pezizomycotina</taxon>
        <taxon>Dothideomycetes</taxon>
        <taxon>Pleosporomycetidae</taxon>
        <taxon>Pleosporales</taxon>
        <taxon>Torulaceae</taxon>
        <taxon>Dendryphion</taxon>
    </lineage>
</organism>
<dbReference type="Proteomes" id="UP000700596">
    <property type="component" value="Unassembled WGS sequence"/>
</dbReference>
<evidence type="ECO:0000313" key="3">
    <source>
        <dbReference type="Proteomes" id="UP000700596"/>
    </source>
</evidence>
<feature type="region of interest" description="Disordered" evidence="1">
    <location>
        <begin position="740"/>
        <end position="850"/>
    </location>
</feature>
<feature type="region of interest" description="Disordered" evidence="1">
    <location>
        <begin position="466"/>
        <end position="490"/>
    </location>
</feature>
<feature type="compositionally biased region" description="Polar residues" evidence="1">
    <location>
        <begin position="619"/>
        <end position="630"/>
    </location>
</feature>
<dbReference type="AlphaFoldDB" id="A0A9P9EEC2"/>
<feature type="compositionally biased region" description="Low complexity" evidence="1">
    <location>
        <begin position="607"/>
        <end position="618"/>
    </location>
</feature>
<feature type="compositionally biased region" description="Basic and acidic residues" evidence="1">
    <location>
        <begin position="37"/>
        <end position="54"/>
    </location>
</feature>
<dbReference type="EMBL" id="JAGMWT010000002">
    <property type="protein sequence ID" value="KAH7135923.1"/>
    <property type="molecule type" value="Genomic_DNA"/>
</dbReference>
<feature type="region of interest" description="Disordered" evidence="1">
    <location>
        <begin position="346"/>
        <end position="370"/>
    </location>
</feature>
<protein>
    <submittedName>
        <fullName evidence="2">Uncharacterized protein</fullName>
    </submittedName>
</protein>
<feature type="compositionally biased region" description="Polar residues" evidence="1">
    <location>
        <begin position="475"/>
        <end position="490"/>
    </location>
</feature>
<feature type="region of interest" description="Disordered" evidence="1">
    <location>
        <begin position="408"/>
        <end position="436"/>
    </location>
</feature>
<comment type="caution">
    <text evidence="2">The sequence shown here is derived from an EMBL/GenBank/DDBJ whole genome shotgun (WGS) entry which is preliminary data.</text>
</comment>
<feature type="compositionally biased region" description="Basic and acidic residues" evidence="1">
    <location>
        <begin position="543"/>
        <end position="559"/>
    </location>
</feature>